<proteinExistence type="predicted"/>
<keyword evidence="1" id="KW-0418">Kinase</keyword>
<keyword evidence="3" id="KW-0547">Nucleotide-binding</keyword>
<keyword evidence="1" id="KW-0808">Transferase</keyword>
<protein>
    <submittedName>
        <fullName evidence="3">ATP-binding protein</fullName>
    </submittedName>
</protein>
<dbReference type="GO" id="GO:0005524">
    <property type="term" value="F:ATP binding"/>
    <property type="evidence" value="ECO:0007669"/>
    <property type="project" value="UniProtKB-KW"/>
</dbReference>
<sequence length="135" mass="14530">MSIWPLAHHPEAAGEARKIAKEILAMWRVADEAADSVLLTVSELVTNAVEHARPPVILELSQDPGNRRVHIEVSDGGPAARDGDWTISCTPDEHGRGLDIVNHLTAVHGDRQAPGHGIHWADVATATQLDHAPNC</sequence>
<keyword evidence="1" id="KW-0723">Serine/threonine-protein kinase</keyword>
<dbReference type="PANTHER" id="PTHR35526:SF3">
    <property type="entry name" value="ANTI-SIGMA-F FACTOR RSBW"/>
    <property type="match status" value="1"/>
</dbReference>
<dbReference type="InterPro" id="IPR036890">
    <property type="entry name" value="HATPase_C_sf"/>
</dbReference>
<evidence type="ECO:0000313" key="4">
    <source>
        <dbReference type="Proteomes" id="UP001218629"/>
    </source>
</evidence>
<organism evidence="3 4">
    <name type="scientific">Streptomyces yunnanensis</name>
    <dbReference type="NCBI Taxonomy" id="156453"/>
    <lineage>
        <taxon>Bacteria</taxon>
        <taxon>Bacillati</taxon>
        <taxon>Actinomycetota</taxon>
        <taxon>Actinomycetes</taxon>
        <taxon>Kitasatosporales</taxon>
        <taxon>Streptomycetaceae</taxon>
        <taxon>Streptomyces</taxon>
    </lineage>
</organism>
<accession>A0ABY8AIC2</accession>
<evidence type="ECO:0000259" key="2">
    <source>
        <dbReference type="Pfam" id="PF13581"/>
    </source>
</evidence>
<gene>
    <name evidence="3" type="ORF">MOV08_38585</name>
</gene>
<reference evidence="3 4" key="1">
    <citation type="submission" date="2022-03" db="EMBL/GenBank/DDBJ databases">
        <title>Streptomyces yunnanensis P86,complete genome.</title>
        <authorList>
            <person name="Chen S."/>
            <person name="Zhang Q."/>
        </authorList>
    </citation>
    <scope>NUCLEOTIDE SEQUENCE [LARGE SCALE GENOMIC DNA]</scope>
    <source>
        <strain evidence="3 4">P86</strain>
    </source>
</reference>
<dbReference type="CDD" id="cd16936">
    <property type="entry name" value="HATPase_RsbW-like"/>
    <property type="match status" value="1"/>
</dbReference>
<keyword evidence="4" id="KW-1185">Reference proteome</keyword>
<evidence type="ECO:0000256" key="1">
    <source>
        <dbReference type="ARBA" id="ARBA00022527"/>
    </source>
</evidence>
<dbReference type="Gene3D" id="3.30.565.10">
    <property type="entry name" value="Histidine kinase-like ATPase, C-terminal domain"/>
    <property type="match status" value="1"/>
</dbReference>
<dbReference type="SUPFAM" id="SSF55874">
    <property type="entry name" value="ATPase domain of HSP90 chaperone/DNA topoisomerase II/histidine kinase"/>
    <property type="match status" value="1"/>
</dbReference>
<dbReference type="Proteomes" id="UP001218629">
    <property type="component" value="Chromosome"/>
</dbReference>
<dbReference type="PANTHER" id="PTHR35526">
    <property type="entry name" value="ANTI-SIGMA-F FACTOR RSBW-RELATED"/>
    <property type="match status" value="1"/>
</dbReference>
<evidence type="ECO:0000313" key="3">
    <source>
        <dbReference type="EMBL" id="WEB44613.1"/>
    </source>
</evidence>
<dbReference type="RefSeq" id="WP_275310775.1">
    <property type="nucleotide sequence ID" value="NZ_CP095749.1"/>
</dbReference>
<dbReference type="EMBL" id="CP095749">
    <property type="protein sequence ID" value="WEB44613.1"/>
    <property type="molecule type" value="Genomic_DNA"/>
</dbReference>
<dbReference type="InterPro" id="IPR003594">
    <property type="entry name" value="HATPase_dom"/>
</dbReference>
<dbReference type="InterPro" id="IPR050267">
    <property type="entry name" value="Anti-sigma-factor_SerPK"/>
</dbReference>
<name>A0ABY8AIC2_9ACTN</name>
<feature type="domain" description="Histidine kinase/HSP90-like ATPase" evidence="2">
    <location>
        <begin position="9"/>
        <end position="105"/>
    </location>
</feature>
<dbReference type="Pfam" id="PF13581">
    <property type="entry name" value="HATPase_c_2"/>
    <property type="match status" value="1"/>
</dbReference>
<keyword evidence="3" id="KW-0067">ATP-binding</keyword>